<feature type="compositionally biased region" description="Pro residues" evidence="7">
    <location>
        <begin position="14"/>
        <end position="23"/>
    </location>
</feature>
<dbReference type="AlphaFoldDB" id="A0A484K3D3"/>
<evidence type="ECO:0000313" key="9">
    <source>
        <dbReference type="EMBL" id="VFQ59218.1"/>
    </source>
</evidence>
<dbReference type="GO" id="GO:0045892">
    <property type="term" value="P:negative regulation of DNA-templated transcription"/>
    <property type="evidence" value="ECO:0007669"/>
    <property type="project" value="UniProtKB-UniRule"/>
</dbReference>
<sequence>MMKLIPSFLSKPSEPTPPQPPRADPATATVDDDNDHLQCFASLEDDECVEKLIRGVKSSGRLFFEPGQSLIGFQKPATTDGPFVVEESEALSLDSTDPFSDFKRSMEEMVAAHHHHHHHQDDQKHGLDWEFLEELLSCYLKINEKGNHGYILGAFVDLLVSLSIHSSSSSSSSSSSAVASHSFTSPLSFCSSNGSAISPCLSSSAQEAEDEVQSSAGTV</sequence>
<keyword evidence="2 6" id="KW-0678">Repressor</keyword>
<evidence type="ECO:0000256" key="2">
    <source>
        <dbReference type="ARBA" id="ARBA00022491"/>
    </source>
</evidence>
<keyword evidence="4 6" id="KW-0804">Transcription</keyword>
<evidence type="ECO:0000256" key="4">
    <source>
        <dbReference type="ARBA" id="ARBA00023163"/>
    </source>
</evidence>
<proteinExistence type="predicted"/>
<evidence type="ECO:0000256" key="1">
    <source>
        <dbReference type="ARBA" id="ARBA00004123"/>
    </source>
</evidence>
<accession>A0A484K3D3</accession>
<evidence type="ECO:0000256" key="5">
    <source>
        <dbReference type="ARBA" id="ARBA00023242"/>
    </source>
</evidence>
<dbReference type="PANTHER" id="PTHR33057:SF26">
    <property type="entry name" value="TRANSCRIPTION REPRESSOR OFP13"/>
    <property type="match status" value="1"/>
</dbReference>
<evidence type="ECO:0000313" key="10">
    <source>
        <dbReference type="Proteomes" id="UP000595140"/>
    </source>
</evidence>
<feature type="domain" description="OVATE" evidence="8">
    <location>
        <begin position="91"/>
        <end position="161"/>
    </location>
</feature>
<dbReference type="InterPro" id="IPR006458">
    <property type="entry name" value="Ovate_C"/>
</dbReference>
<dbReference type="Proteomes" id="UP000595140">
    <property type="component" value="Unassembled WGS sequence"/>
</dbReference>
<name>A0A484K3D3_9ASTE</name>
<dbReference type="NCBIfam" id="TIGR01568">
    <property type="entry name" value="A_thal_3678"/>
    <property type="match status" value="1"/>
</dbReference>
<gene>
    <name evidence="9" type="ORF">CCAM_LOCUS994</name>
</gene>
<dbReference type="EMBL" id="OOIL02000003">
    <property type="protein sequence ID" value="VFQ59218.1"/>
    <property type="molecule type" value="Genomic_DNA"/>
</dbReference>
<feature type="compositionally biased region" description="Polar residues" evidence="7">
    <location>
        <begin position="196"/>
        <end position="206"/>
    </location>
</feature>
<keyword evidence="5 6" id="KW-0539">Nucleus</keyword>
<keyword evidence="10" id="KW-1185">Reference proteome</keyword>
<evidence type="ECO:0000256" key="6">
    <source>
        <dbReference type="RuleBase" id="RU367028"/>
    </source>
</evidence>
<dbReference type="Pfam" id="PF04844">
    <property type="entry name" value="Ovate"/>
    <property type="match status" value="1"/>
</dbReference>
<comment type="function">
    <text evidence="6">Transcriptional repressor that regulates multiple aspects of plant growth and development.</text>
</comment>
<dbReference type="InterPro" id="IPR038933">
    <property type="entry name" value="Ovate"/>
</dbReference>
<keyword evidence="3 6" id="KW-0805">Transcription regulation</keyword>
<organism evidence="9 10">
    <name type="scientific">Cuscuta campestris</name>
    <dbReference type="NCBI Taxonomy" id="132261"/>
    <lineage>
        <taxon>Eukaryota</taxon>
        <taxon>Viridiplantae</taxon>
        <taxon>Streptophyta</taxon>
        <taxon>Embryophyta</taxon>
        <taxon>Tracheophyta</taxon>
        <taxon>Spermatophyta</taxon>
        <taxon>Magnoliopsida</taxon>
        <taxon>eudicotyledons</taxon>
        <taxon>Gunneridae</taxon>
        <taxon>Pentapetalae</taxon>
        <taxon>asterids</taxon>
        <taxon>lamiids</taxon>
        <taxon>Solanales</taxon>
        <taxon>Convolvulaceae</taxon>
        <taxon>Cuscuteae</taxon>
        <taxon>Cuscuta</taxon>
        <taxon>Cuscuta subgen. Grammica</taxon>
        <taxon>Cuscuta sect. Cleistogrammica</taxon>
    </lineage>
</organism>
<evidence type="ECO:0000256" key="7">
    <source>
        <dbReference type="SAM" id="MobiDB-lite"/>
    </source>
</evidence>
<comment type="subcellular location">
    <subcellularLocation>
        <location evidence="1 6">Nucleus</location>
    </subcellularLocation>
</comment>
<evidence type="ECO:0000256" key="3">
    <source>
        <dbReference type="ARBA" id="ARBA00023015"/>
    </source>
</evidence>
<dbReference type="PROSITE" id="PS51754">
    <property type="entry name" value="OVATE"/>
    <property type="match status" value="1"/>
</dbReference>
<evidence type="ECO:0000259" key="8">
    <source>
        <dbReference type="PROSITE" id="PS51754"/>
    </source>
</evidence>
<protein>
    <recommendedName>
        <fullName evidence="6">Transcription repressor</fullName>
    </recommendedName>
    <alternativeName>
        <fullName evidence="6">Ovate family protein</fullName>
    </alternativeName>
</protein>
<feature type="region of interest" description="Disordered" evidence="7">
    <location>
        <begin position="1"/>
        <end position="33"/>
    </location>
</feature>
<feature type="region of interest" description="Disordered" evidence="7">
    <location>
        <begin position="196"/>
        <end position="219"/>
    </location>
</feature>
<dbReference type="OrthoDB" id="1303163at2759"/>
<dbReference type="GO" id="GO:0005634">
    <property type="term" value="C:nucleus"/>
    <property type="evidence" value="ECO:0007669"/>
    <property type="project" value="UniProtKB-SubCell"/>
</dbReference>
<dbReference type="PANTHER" id="PTHR33057">
    <property type="entry name" value="TRANSCRIPTION REPRESSOR OFP7-RELATED"/>
    <property type="match status" value="1"/>
</dbReference>
<reference evidence="9 10" key="1">
    <citation type="submission" date="2018-04" db="EMBL/GenBank/DDBJ databases">
        <authorList>
            <person name="Vogel A."/>
        </authorList>
    </citation>
    <scope>NUCLEOTIDE SEQUENCE [LARGE SCALE GENOMIC DNA]</scope>
</reference>